<evidence type="ECO:0000256" key="3">
    <source>
        <dbReference type="ARBA" id="ARBA00009595"/>
    </source>
</evidence>
<evidence type="ECO:0000259" key="11">
    <source>
        <dbReference type="PROSITE" id="PS51462"/>
    </source>
</evidence>
<dbReference type="EC" id="3.6.1.22" evidence="4"/>
<evidence type="ECO:0000256" key="6">
    <source>
        <dbReference type="ARBA" id="ARBA00022801"/>
    </source>
</evidence>
<organism evidence="12 13">
    <name type="scientific">Actinotalea lenta</name>
    <dbReference type="NCBI Taxonomy" id="3064654"/>
    <lineage>
        <taxon>Bacteria</taxon>
        <taxon>Bacillati</taxon>
        <taxon>Actinomycetota</taxon>
        <taxon>Actinomycetes</taxon>
        <taxon>Micrococcales</taxon>
        <taxon>Cellulomonadaceae</taxon>
        <taxon>Actinotalea</taxon>
    </lineage>
</organism>
<keyword evidence="6 12" id="KW-0378">Hydrolase</keyword>
<evidence type="ECO:0000256" key="7">
    <source>
        <dbReference type="ARBA" id="ARBA00022842"/>
    </source>
</evidence>
<keyword evidence="7" id="KW-0460">Magnesium</keyword>
<name>A0ABT9DBR5_9CELL</name>
<comment type="cofactor">
    <cofactor evidence="1">
        <name>Mg(2+)</name>
        <dbReference type="ChEBI" id="CHEBI:18420"/>
    </cofactor>
</comment>
<protein>
    <recommendedName>
        <fullName evidence="4">NAD(+) diphosphatase</fullName>
        <ecNumber evidence="4">3.6.1.22</ecNumber>
    </recommendedName>
</protein>
<dbReference type="Pfam" id="PF09297">
    <property type="entry name" value="Zn_ribbon_NUD"/>
    <property type="match status" value="1"/>
</dbReference>
<dbReference type="NCBIfam" id="NF001299">
    <property type="entry name" value="PRK00241.1"/>
    <property type="match status" value="1"/>
</dbReference>
<dbReference type="GO" id="GO:0016787">
    <property type="term" value="F:hydrolase activity"/>
    <property type="evidence" value="ECO:0007669"/>
    <property type="project" value="UniProtKB-KW"/>
</dbReference>
<evidence type="ECO:0000313" key="13">
    <source>
        <dbReference type="Proteomes" id="UP001232536"/>
    </source>
</evidence>
<dbReference type="Gene3D" id="3.90.79.10">
    <property type="entry name" value="Nucleoside Triphosphate Pyrophosphohydrolase"/>
    <property type="match status" value="1"/>
</dbReference>
<proteinExistence type="inferred from homology"/>
<dbReference type="Pfam" id="PF00293">
    <property type="entry name" value="NUDIX"/>
    <property type="match status" value="1"/>
</dbReference>
<keyword evidence="8" id="KW-0520">NAD</keyword>
<comment type="catalytic activity">
    <reaction evidence="9">
        <text>a 5'-end NAD(+)-phospho-ribonucleoside in mRNA + H2O = a 5'-end phospho-adenosine-phospho-ribonucleoside in mRNA + beta-nicotinamide D-ribonucleotide + 2 H(+)</text>
        <dbReference type="Rhea" id="RHEA:60876"/>
        <dbReference type="Rhea" id="RHEA-COMP:15698"/>
        <dbReference type="Rhea" id="RHEA-COMP:15719"/>
        <dbReference type="ChEBI" id="CHEBI:14649"/>
        <dbReference type="ChEBI" id="CHEBI:15377"/>
        <dbReference type="ChEBI" id="CHEBI:15378"/>
        <dbReference type="ChEBI" id="CHEBI:144029"/>
        <dbReference type="ChEBI" id="CHEBI:144051"/>
    </reaction>
    <physiologicalReaction direction="left-to-right" evidence="9">
        <dbReference type="Rhea" id="RHEA:60877"/>
    </physiologicalReaction>
</comment>
<dbReference type="PANTHER" id="PTHR42904:SF6">
    <property type="entry name" value="NAD-CAPPED RNA HYDROLASE NUDT12"/>
    <property type="match status" value="1"/>
</dbReference>
<comment type="caution">
    <text evidence="12">The sequence shown here is derived from an EMBL/GenBank/DDBJ whole genome shotgun (WGS) entry which is preliminary data.</text>
</comment>
<dbReference type="EMBL" id="JAUQYP010000002">
    <property type="protein sequence ID" value="MDO8108301.1"/>
    <property type="molecule type" value="Genomic_DNA"/>
</dbReference>
<dbReference type="Proteomes" id="UP001232536">
    <property type="component" value="Unassembled WGS sequence"/>
</dbReference>
<dbReference type="InterPro" id="IPR000086">
    <property type="entry name" value="NUDIX_hydrolase_dom"/>
</dbReference>
<feature type="domain" description="Nudix hydrolase" evidence="11">
    <location>
        <begin position="154"/>
        <end position="278"/>
    </location>
</feature>
<evidence type="ECO:0000256" key="9">
    <source>
        <dbReference type="ARBA" id="ARBA00023679"/>
    </source>
</evidence>
<evidence type="ECO:0000256" key="10">
    <source>
        <dbReference type="SAM" id="MobiDB-lite"/>
    </source>
</evidence>
<comment type="cofactor">
    <cofactor evidence="2">
        <name>Zn(2+)</name>
        <dbReference type="ChEBI" id="CHEBI:29105"/>
    </cofactor>
</comment>
<feature type="region of interest" description="Disordered" evidence="10">
    <location>
        <begin position="1"/>
        <end position="20"/>
    </location>
</feature>
<comment type="similarity">
    <text evidence="3">Belongs to the Nudix hydrolase family. NudC subfamily.</text>
</comment>
<evidence type="ECO:0000256" key="8">
    <source>
        <dbReference type="ARBA" id="ARBA00023027"/>
    </source>
</evidence>
<keyword evidence="13" id="KW-1185">Reference proteome</keyword>
<evidence type="ECO:0000256" key="4">
    <source>
        <dbReference type="ARBA" id="ARBA00012381"/>
    </source>
</evidence>
<evidence type="ECO:0000256" key="2">
    <source>
        <dbReference type="ARBA" id="ARBA00001947"/>
    </source>
</evidence>
<dbReference type="PANTHER" id="PTHR42904">
    <property type="entry name" value="NUDIX HYDROLASE, NUDC SUBFAMILY"/>
    <property type="match status" value="1"/>
</dbReference>
<evidence type="ECO:0000313" key="12">
    <source>
        <dbReference type="EMBL" id="MDO8108301.1"/>
    </source>
</evidence>
<evidence type="ECO:0000256" key="1">
    <source>
        <dbReference type="ARBA" id="ARBA00001946"/>
    </source>
</evidence>
<feature type="compositionally biased region" description="Basic and acidic residues" evidence="10">
    <location>
        <begin position="11"/>
        <end position="20"/>
    </location>
</feature>
<dbReference type="SUPFAM" id="SSF55811">
    <property type="entry name" value="Nudix"/>
    <property type="match status" value="1"/>
</dbReference>
<dbReference type="PROSITE" id="PS51462">
    <property type="entry name" value="NUDIX"/>
    <property type="match status" value="1"/>
</dbReference>
<dbReference type="Gene3D" id="3.90.79.20">
    <property type="match status" value="1"/>
</dbReference>
<dbReference type="InterPro" id="IPR050241">
    <property type="entry name" value="NAD-cap_RNA_hydrolase_NudC"/>
</dbReference>
<evidence type="ECO:0000256" key="5">
    <source>
        <dbReference type="ARBA" id="ARBA00022723"/>
    </source>
</evidence>
<dbReference type="CDD" id="cd03429">
    <property type="entry name" value="NUDIX_NADH_pyrophosphatase_Nudt13"/>
    <property type="match status" value="1"/>
</dbReference>
<dbReference type="InterPro" id="IPR015797">
    <property type="entry name" value="NUDIX_hydrolase-like_dom_sf"/>
</dbReference>
<sequence>MDWTRLPLSRDTTDRAAHRRTDPDLVRDSWAAPGTRVVLVHGAAVATTADRAALDLANPAEVADPGLVLFLGADESGDLMAVVREDPDPDRTWSGLRDCGHVMGDRDSGLATTALALAAWHARHPCCSRCGAATEPALGGWTRRCPQDGSEHYPRTDPAVIMAITDADDRLLLAHGAAWPERRFSTLAGYLEPGETPEHAVVREVAEETAVRVVDPQYRGSQPWPFPASLMLAYTARAVTTQITVDATEVTQAHWFSRAALAAAVATGDVVLPTRTSVARALIEDWYGGPLDAGDAPR</sequence>
<gene>
    <name evidence="12" type="primary">nudC</name>
    <name evidence="12" type="ORF">Q6348_13965</name>
</gene>
<accession>A0ABT9DBR5</accession>
<reference evidence="12 13" key="1">
    <citation type="submission" date="2023-07" db="EMBL/GenBank/DDBJ databases">
        <title>Description of novel actinomycetes strains, isolated from tidal flat sediment.</title>
        <authorList>
            <person name="Lu C."/>
        </authorList>
    </citation>
    <scope>NUCLEOTIDE SEQUENCE [LARGE SCALE GENOMIC DNA]</scope>
    <source>
        <strain evidence="12 13">SYSU T00b441</strain>
    </source>
</reference>
<dbReference type="RefSeq" id="WP_304602010.1">
    <property type="nucleotide sequence ID" value="NZ_JAUQYO010000005.1"/>
</dbReference>
<dbReference type="InterPro" id="IPR049734">
    <property type="entry name" value="NudC-like_C"/>
</dbReference>
<keyword evidence="5" id="KW-0479">Metal-binding</keyword>
<dbReference type="InterPro" id="IPR015376">
    <property type="entry name" value="Znr_NADH_PPase"/>
</dbReference>